<keyword evidence="11" id="KW-1185">Reference proteome</keyword>
<dbReference type="GO" id="GO:0009236">
    <property type="term" value="P:cobalamin biosynthetic process"/>
    <property type="evidence" value="ECO:0007669"/>
    <property type="project" value="UniProtKB-UniPathway"/>
</dbReference>
<dbReference type="Proteomes" id="UP000000602">
    <property type="component" value="Chromosome"/>
</dbReference>
<dbReference type="SUPFAM" id="SSF52540">
    <property type="entry name" value="P-loop containing nucleoside triphosphate hydrolases"/>
    <property type="match status" value="1"/>
</dbReference>
<comment type="pathway">
    <text evidence="1">Cofactor biosynthesis; adenosylcobalamin biosynthesis; adenosylcobalamin from cob(II)yrinate a,c-diamide: step 2/7.</text>
</comment>
<dbReference type="UniPathway" id="UPA00148">
    <property type="reaction ID" value="UER00233"/>
</dbReference>
<dbReference type="eggNOG" id="COG2109">
    <property type="taxonomic scope" value="Bacteria"/>
</dbReference>
<evidence type="ECO:0000313" key="11">
    <source>
        <dbReference type="Proteomes" id="UP000000602"/>
    </source>
</evidence>
<dbReference type="NCBIfam" id="TIGR00708">
    <property type="entry name" value="cobA"/>
    <property type="match status" value="1"/>
</dbReference>
<dbReference type="Pfam" id="PF02572">
    <property type="entry name" value="CobA_CobO_BtuR"/>
    <property type="match status" value="1"/>
</dbReference>
<evidence type="ECO:0000256" key="7">
    <source>
        <dbReference type="ARBA" id="ARBA00033354"/>
    </source>
</evidence>
<dbReference type="EMBL" id="CR522870">
    <property type="protein sequence ID" value="CAG36897.1"/>
    <property type="molecule type" value="Genomic_DNA"/>
</dbReference>
<evidence type="ECO:0000256" key="2">
    <source>
        <dbReference type="ARBA" id="ARBA00007487"/>
    </source>
</evidence>
<dbReference type="STRING" id="177439.DP2168"/>
<evidence type="ECO:0000256" key="4">
    <source>
        <dbReference type="ARBA" id="ARBA00024929"/>
    </source>
</evidence>
<dbReference type="GO" id="GO:0008817">
    <property type="term" value="F:corrinoid adenosyltransferase activity"/>
    <property type="evidence" value="ECO:0007669"/>
    <property type="project" value="UniProtKB-EC"/>
</dbReference>
<evidence type="ECO:0000256" key="9">
    <source>
        <dbReference type="ARBA" id="ARBA00048692"/>
    </source>
</evidence>
<evidence type="ECO:0000256" key="1">
    <source>
        <dbReference type="ARBA" id="ARBA00005121"/>
    </source>
</evidence>
<dbReference type="PIRSF" id="PIRSF015617">
    <property type="entry name" value="Adensltrnsf_CobA"/>
    <property type="match status" value="1"/>
</dbReference>
<evidence type="ECO:0000256" key="8">
    <source>
        <dbReference type="ARBA" id="ARBA00048555"/>
    </source>
</evidence>
<evidence type="ECO:0000256" key="5">
    <source>
        <dbReference type="ARBA" id="ARBA00031529"/>
    </source>
</evidence>
<dbReference type="HOGENOM" id="CLU_088595_0_0_7"/>
<dbReference type="NCBIfam" id="NF004637">
    <property type="entry name" value="PRK05986.1"/>
    <property type="match status" value="1"/>
</dbReference>
<comment type="similarity">
    <text evidence="2">Belongs to the Cob(I)alamin adenosyltransferase family.</text>
</comment>
<dbReference type="PANTHER" id="PTHR46638">
    <property type="entry name" value="CORRINOID ADENOSYLTRANSFERASE"/>
    <property type="match status" value="1"/>
</dbReference>
<dbReference type="CDD" id="cd00561">
    <property type="entry name" value="CobA_ACA"/>
    <property type="match status" value="1"/>
</dbReference>
<dbReference type="InterPro" id="IPR027417">
    <property type="entry name" value="P-loop_NTPase"/>
</dbReference>
<dbReference type="OrthoDB" id="9810309at2"/>
<dbReference type="AlphaFoldDB" id="Q6AL78"/>
<gene>
    <name evidence="10" type="ordered locus">DP2168</name>
</gene>
<protein>
    <recommendedName>
        <fullName evidence="3">corrinoid adenosyltransferase</fullName>
        <ecNumber evidence="3">2.5.1.17</ecNumber>
    </recommendedName>
    <alternativeName>
        <fullName evidence="5">Cob(II)alamin adenosyltransferase</fullName>
    </alternativeName>
    <alternativeName>
        <fullName evidence="7">Cob(II)yrinic acid a,c-diamide adenosyltransferase</fullName>
    </alternativeName>
    <alternativeName>
        <fullName evidence="6">Cobinamide/cobalamin adenosyltransferase</fullName>
    </alternativeName>
</protein>
<dbReference type="PANTHER" id="PTHR46638:SF1">
    <property type="entry name" value="CORRINOID ADENOSYLTRANSFERASE"/>
    <property type="match status" value="1"/>
</dbReference>
<accession>Q6AL78</accession>
<reference evidence="11" key="1">
    <citation type="journal article" date="2004" name="Environ. Microbiol.">
        <title>The genome of Desulfotalea psychrophila, a sulfate-reducing bacterium from permanently cold Arctic sediments.</title>
        <authorList>
            <person name="Rabus R."/>
            <person name="Ruepp A."/>
            <person name="Frickey T."/>
            <person name="Rattei T."/>
            <person name="Fartmann B."/>
            <person name="Stark M."/>
            <person name="Bauer M."/>
            <person name="Zibat A."/>
            <person name="Lombardot T."/>
            <person name="Becker I."/>
            <person name="Amann J."/>
            <person name="Gellner K."/>
            <person name="Teeling H."/>
            <person name="Leuschner W.D."/>
            <person name="Gloeckner F.-O."/>
            <person name="Lupas A.N."/>
            <person name="Amann R."/>
            <person name="Klenk H.-P."/>
        </authorList>
    </citation>
    <scope>NUCLEOTIDE SEQUENCE [LARGE SCALE GENOMIC DNA]</scope>
    <source>
        <strain evidence="11">DSM 12343 / LSv54</strain>
    </source>
</reference>
<dbReference type="InterPro" id="IPR003724">
    <property type="entry name" value="CblAdoTrfase_CobA"/>
</dbReference>
<dbReference type="EC" id="2.5.1.17" evidence="3"/>
<dbReference type="Gene3D" id="3.40.50.300">
    <property type="entry name" value="P-loop containing nucleotide triphosphate hydrolases"/>
    <property type="match status" value="1"/>
</dbReference>
<comment type="catalytic activity">
    <reaction evidence="8">
        <text>2 cob(II)yrinate a,c diamide + reduced [electron-transfer flavoprotein] + 2 ATP = 2 adenosylcob(III)yrinate a,c-diamide + 2 triphosphate + oxidized [electron-transfer flavoprotein] + 3 H(+)</text>
        <dbReference type="Rhea" id="RHEA:11528"/>
        <dbReference type="Rhea" id="RHEA-COMP:10685"/>
        <dbReference type="Rhea" id="RHEA-COMP:10686"/>
        <dbReference type="ChEBI" id="CHEBI:15378"/>
        <dbReference type="ChEBI" id="CHEBI:18036"/>
        <dbReference type="ChEBI" id="CHEBI:30616"/>
        <dbReference type="ChEBI" id="CHEBI:57692"/>
        <dbReference type="ChEBI" id="CHEBI:58307"/>
        <dbReference type="ChEBI" id="CHEBI:58503"/>
        <dbReference type="ChEBI" id="CHEBI:58537"/>
        <dbReference type="EC" id="2.5.1.17"/>
    </reaction>
</comment>
<dbReference type="KEGG" id="dps:DP2168"/>
<dbReference type="GO" id="GO:0005524">
    <property type="term" value="F:ATP binding"/>
    <property type="evidence" value="ECO:0007669"/>
    <property type="project" value="InterPro"/>
</dbReference>
<comment type="catalytic activity">
    <reaction evidence="9">
        <text>2 cob(II)alamin + reduced [electron-transfer flavoprotein] + 2 ATP = 2 adenosylcob(III)alamin + 2 triphosphate + oxidized [electron-transfer flavoprotein] + 3 H(+)</text>
        <dbReference type="Rhea" id="RHEA:28671"/>
        <dbReference type="Rhea" id="RHEA-COMP:10685"/>
        <dbReference type="Rhea" id="RHEA-COMP:10686"/>
        <dbReference type="ChEBI" id="CHEBI:15378"/>
        <dbReference type="ChEBI" id="CHEBI:16304"/>
        <dbReference type="ChEBI" id="CHEBI:18036"/>
        <dbReference type="ChEBI" id="CHEBI:18408"/>
        <dbReference type="ChEBI" id="CHEBI:30616"/>
        <dbReference type="ChEBI" id="CHEBI:57692"/>
        <dbReference type="ChEBI" id="CHEBI:58307"/>
        <dbReference type="EC" id="2.5.1.17"/>
    </reaction>
</comment>
<comment type="function">
    <text evidence="4">Required for both de novo synthesis of the corrin ring for the assimilation of exogenous corrinoids. Participates in the adenosylation of a variety of incomplete and complete corrinoids.</text>
</comment>
<organism evidence="10 11">
    <name type="scientific">Desulfotalea psychrophila (strain LSv54 / DSM 12343)</name>
    <dbReference type="NCBI Taxonomy" id="177439"/>
    <lineage>
        <taxon>Bacteria</taxon>
        <taxon>Pseudomonadati</taxon>
        <taxon>Thermodesulfobacteriota</taxon>
        <taxon>Desulfobulbia</taxon>
        <taxon>Desulfobulbales</taxon>
        <taxon>Desulfocapsaceae</taxon>
        <taxon>Desulfotalea</taxon>
    </lineage>
</organism>
<sequence length="176" mass="19554">MGAVMAVGIFAVFTGNGKGKTTAALGHVARALGHGKKVCVIQFIKGGWQTGEEQFYTSCPGVDFHVRGRGFTWKSEDLDKDIEVARKAWSFAQEIIKANQYDLLVLDELTYLAHYSMISEEEILRSIGERPPSLHIIVTGRYAGEKMIEQADLVTEMKEVKHPYKQGVKAQAGFDF</sequence>
<evidence type="ECO:0000256" key="6">
    <source>
        <dbReference type="ARBA" id="ARBA00033334"/>
    </source>
</evidence>
<proteinExistence type="inferred from homology"/>
<evidence type="ECO:0000256" key="3">
    <source>
        <dbReference type="ARBA" id="ARBA00012454"/>
    </source>
</evidence>
<evidence type="ECO:0000313" key="10">
    <source>
        <dbReference type="EMBL" id="CAG36897.1"/>
    </source>
</evidence>
<name>Q6AL78_DESPS</name>
<keyword evidence="10" id="KW-0808">Transferase</keyword>